<dbReference type="InterPro" id="IPR048764">
    <property type="entry name" value="PylC_N"/>
</dbReference>
<dbReference type="GO" id="GO:0046872">
    <property type="term" value="F:metal ion binding"/>
    <property type="evidence" value="ECO:0007669"/>
    <property type="project" value="InterPro"/>
</dbReference>
<keyword evidence="7" id="KW-1185">Reference proteome</keyword>
<dbReference type="Proteomes" id="UP000516117">
    <property type="component" value="Chromosome"/>
</dbReference>
<reference evidence="6 7" key="1">
    <citation type="submission" date="2020-08" db="EMBL/GenBank/DDBJ databases">
        <title>Genome sequence of Tessaracoccus defluvii JCM 17540T.</title>
        <authorList>
            <person name="Hyun D.-W."/>
            <person name="Bae J.-W."/>
        </authorList>
    </citation>
    <scope>NUCLEOTIDE SEQUENCE [LARGE SCALE GENOMIC DNA]</scope>
    <source>
        <strain evidence="6 7">JCM 17540</strain>
    </source>
</reference>
<dbReference type="PROSITE" id="PS50975">
    <property type="entry name" value="ATP_GRASP"/>
    <property type="match status" value="1"/>
</dbReference>
<dbReference type="GO" id="GO:0005829">
    <property type="term" value="C:cytosol"/>
    <property type="evidence" value="ECO:0007669"/>
    <property type="project" value="TreeGrafter"/>
</dbReference>
<name>A0A7H0H3K3_9ACTN</name>
<feature type="domain" description="ATP-grasp" evidence="5">
    <location>
        <begin position="120"/>
        <end position="296"/>
    </location>
</feature>
<organism evidence="6 7">
    <name type="scientific">Tessaracoccus defluvii</name>
    <dbReference type="NCBI Taxonomy" id="1285901"/>
    <lineage>
        <taxon>Bacteria</taxon>
        <taxon>Bacillati</taxon>
        <taxon>Actinomycetota</taxon>
        <taxon>Actinomycetes</taxon>
        <taxon>Propionibacteriales</taxon>
        <taxon>Propionibacteriaceae</taxon>
        <taxon>Tessaracoccus</taxon>
    </lineage>
</organism>
<dbReference type="PANTHER" id="PTHR43055">
    <property type="entry name" value="FORMATE-DEPENDENT PHOSPHORIBOSYLGLYCINAMIDE FORMYLTRANSFERASE"/>
    <property type="match status" value="1"/>
</dbReference>
<dbReference type="NCBIfam" id="NF009406">
    <property type="entry name" value="PRK12767.1-5"/>
    <property type="match status" value="1"/>
</dbReference>
<dbReference type="EMBL" id="CP060789">
    <property type="protein sequence ID" value="QNP55119.1"/>
    <property type="molecule type" value="Genomic_DNA"/>
</dbReference>
<dbReference type="Gene3D" id="3.40.50.20">
    <property type="match status" value="1"/>
</dbReference>
<gene>
    <name evidence="6" type="ORF">H9L22_12750</name>
</gene>
<dbReference type="Pfam" id="PF02655">
    <property type="entry name" value="ATP-grasp_3"/>
    <property type="match status" value="1"/>
</dbReference>
<dbReference type="AlphaFoldDB" id="A0A7H0H3K3"/>
<evidence type="ECO:0000256" key="4">
    <source>
        <dbReference type="PROSITE-ProRule" id="PRU00409"/>
    </source>
</evidence>
<dbReference type="InterPro" id="IPR003806">
    <property type="entry name" value="ATP-grasp_PylC-type"/>
</dbReference>
<accession>A0A7H0H3K3</accession>
<protein>
    <submittedName>
        <fullName evidence="6">ATP-grasp domain-containing protein</fullName>
    </submittedName>
</protein>
<dbReference type="InterPro" id="IPR013815">
    <property type="entry name" value="ATP_grasp_subdomain_1"/>
</dbReference>
<evidence type="ECO:0000313" key="7">
    <source>
        <dbReference type="Proteomes" id="UP000516117"/>
    </source>
</evidence>
<keyword evidence="1" id="KW-0436">Ligase</keyword>
<evidence type="ECO:0000259" key="5">
    <source>
        <dbReference type="PROSITE" id="PS50975"/>
    </source>
</evidence>
<dbReference type="GO" id="GO:0005524">
    <property type="term" value="F:ATP binding"/>
    <property type="evidence" value="ECO:0007669"/>
    <property type="project" value="UniProtKB-UniRule"/>
</dbReference>
<keyword evidence="2 4" id="KW-0547">Nucleotide-binding</keyword>
<dbReference type="Gene3D" id="3.30.470.20">
    <property type="entry name" value="ATP-grasp fold, B domain"/>
    <property type="match status" value="1"/>
</dbReference>
<dbReference type="Pfam" id="PF21360">
    <property type="entry name" value="PylC-like_N"/>
    <property type="match status" value="1"/>
</dbReference>
<dbReference type="InterPro" id="IPR011761">
    <property type="entry name" value="ATP-grasp"/>
</dbReference>
<evidence type="ECO:0000256" key="2">
    <source>
        <dbReference type="ARBA" id="ARBA00022741"/>
    </source>
</evidence>
<dbReference type="KEGG" id="tdf:H9L22_12750"/>
<dbReference type="PANTHER" id="PTHR43055:SF1">
    <property type="entry name" value="FORMATE-DEPENDENT PHOSPHORIBOSYLGLYCINAMIDE FORMYLTRANSFERASE"/>
    <property type="match status" value="1"/>
</dbReference>
<dbReference type="GO" id="GO:0016874">
    <property type="term" value="F:ligase activity"/>
    <property type="evidence" value="ECO:0007669"/>
    <property type="project" value="UniProtKB-KW"/>
</dbReference>
<keyword evidence="3 4" id="KW-0067">ATP-binding</keyword>
<dbReference type="SUPFAM" id="SSF56059">
    <property type="entry name" value="Glutathione synthetase ATP-binding domain-like"/>
    <property type="match status" value="1"/>
</dbReference>
<evidence type="ECO:0000256" key="1">
    <source>
        <dbReference type="ARBA" id="ARBA00022598"/>
    </source>
</evidence>
<dbReference type="Gene3D" id="3.30.1490.20">
    <property type="entry name" value="ATP-grasp fold, A domain"/>
    <property type="match status" value="1"/>
</dbReference>
<evidence type="ECO:0000313" key="6">
    <source>
        <dbReference type="EMBL" id="QNP55119.1"/>
    </source>
</evidence>
<sequence length="330" mass="36171">MEPLVNVLILSAGSRGKLVSYFQRALAGRGNVVTTDSSELAPTLYLADRHYVVPRITDPDYLPTILDICRRESIDTCLSLIDPELALLADHADEFRAVGVTPMISPAEAVHRGFNKWDMYRFCVDNGIPTPRTWADAATLRADLEAGVVALPLFAKPATGSASANIRTVTDAAELAEAWALAPDMIVQELMTGEAIDVDVYIDLITGEVISLFAKKKLRMRAGTADKSVSFKDPALDRFVIDFCRVAGFRGAIDIDLFVTDDGYSLLEVNPRFGGVYPHAYECGVDFPSMLLRNVAGEANEPNIGAYEEDWAMLAYEEVVMTRIEGLSRN</sequence>
<proteinExistence type="predicted"/>
<evidence type="ECO:0000256" key="3">
    <source>
        <dbReference type="ARBA" id="ARBA00022840"/>
    </source>
</evidence>